<evidence type="ECO:0000259" key="6">
    <source>
        <dbReference type="Pfam" id="PF00361"/>
    </source>
</evidence>
<evidence type="ECO:0000256" key="4">
    <source>
        <dbReference type="ARBA" id="ARBA00023136"/>
    </source>
</evidence>
<organism evidence="7">
    <name type="scientific">marine metagenome</name>
    <dbReference type="NCBI Taxonomy" id="408172"/>
    <lineage>
        <taxon>unclassified sequences</taxon>
        <taxon>metagenomes</taxon>
        <taxon>ecological metagenomes</taxon>
    </lineage>
</organism>
<feature type="transmembrane region" description="Helical" evidence="5">
    <location>
        <begin position="192"/>
        <end position="213"/>
    </location>
</feature>
<dbReference type="AlphaFoldDB" id="A0A381QHG0"/>
<evidence type="ECO:0000256" key="1">
    <source>
        <dbReference type="ARBA" id="ARBA00004141"/>
    </source>
</evidence>
<evidence type="ECO:0000313" key="7">
    <source>
        <dbReference type="EMBL" id="SUZ77093.1"/>
    </source>
</evidence>
<feature type="transmembrane region" description="Helical" evidence="5">
    <location>
        <begin position="410"/>
        <end position="429"/>
    </location>
</feature>
<evidence type="ECO:0000256" key="5">
    <source>
        <dbReference type="SAM" id="Phobius"/>
    </source>
</evidence>
<dbReference type="NCBIfam" id="TIGR01770">
    <property type="entry name" value="NDH_I_N"/>
    <property type="match status" value="1"/>
</dbReference>
<feature type="transmembrane region" description="Helical" evidence="5">
    <location>
        <begin position="150"/>
        <end position="172"/>
    </location>
</feature>
<keyword evidence="4 5" id="KW-0472">Membrane</keyword>
<dbReference type="GO" id="GO:0016020">
    <property type="term" value="C:membrane"/>
    <property type="evidence" value="ECO:0007669"/>
    <property type="project" value="UniProtKB-SubCell"/>
</dbReference>
<dbReference type="PANTHER" id="PTHR22773">
    <property type="entry name" value="NADH DEHYDROGENASE"/>
    <property type="match status" value="1"/>
</dbReference>
<feature type="domain" description="NADH:quinone oxidoreductase/Mrp antiporter transmembrane" evidence="6">
    <location>
        <begin position="114"/>
        <end position="423"/>
    </location>
</feature>
<protein>
    <recommendedName>
        <fullName evidence="6">NADH:quinone oxidoreductase/Mrp antiporter transmembrane domain-containing protein</fullName>
    </recommendedName>
</protein>
<feature type="transmembrane region" description="Helical" evidence="5">
    <location>
        <begin position="332"/>
        <end position="353"/>
    </location>
</feature>
<reference evidence="7" key="1">
    <citation type="submission" date="2018-05" db="EMBL/GenBank/DDBJ databases">
        <authorList>
            <person name="Lanie J.A."/>
            <person name="Ng W.-L."/>
            <person name="Kazmierczak K.M."/>
            <person name="Andrzejewski T.M."/>
            <person name="Davidsen T.M."/>
            <person name="Wayne K.J."/>
            <person name="Tettelin H."/>
            <person name="Glass J.I."/>
            <person name="Rusch D."/>
            <person name="Podicherti R."/>
            <person name="Tsui H.-C.T."/>
            <person name="Winkler M.E."/>
        </authorList>
    </citation>
    <scope>NUCLEOTIDE SEQUENCE</scope>
</reference>
<sequence>MALLALVVISADLVTRNVVKVLVIAFVGLTVPLILALNLWFGWFGEPVTTSALFGTFEADRFSLFFKFLLITVSAGTILASAKYIASNRMKNYGGEFVSLLLLSVTGMMLLVSATELITIYVALELSALPIVALAAIHRTKQGIEAGTKFFVLSAISSAILLYGFAYIYGYAGSTNLEMIMERLAVIPTEAGVPFGSYAVLLAVILVVAGFGFKMAVVPWQMWVPDVYQGAPTPVAAFLSVASKASAFAVIMRIMYSAFGDPSMMQDWSGLFAILAAISMTVGNVLALAQSNIKRLLGYSTIAQAGYILVGVASVPANQVGSTFYGAGPQGAMYYLAGYAFTNLAVFFTVIAITMRTGDDSIDGLKGMLKRSPLLASLLVFGILSLLGMPPTVGFMAKVVVFGSALNADLAWLAIVGVVNTVIAAYYYLRVIRMIVFDDPVDPSTFSGDKPVLVAAGVAAIGTGIFGLAPFLLLEFAESALTIVSGL</sequence>
<feature type="transmembrane region" description="Helical" evidence="5">
    <location>
        <begin position="21"/>
        <end position="44"/>
    </location>
</feature>
<accession>A0A381QHG0</accession>
<comment type="subcellular location">
    <subcellularLocation>
        <location evidence="1">Membrane</location>
        <topology evidence="1">Multi-pass membrane protein</topology>
    </subcellularLocation>
</comment>
<dbReference type="HAMAP" id="MF_00445">
    <property type="entry name" value="NDH1_NuoN_1"/>
    <property type="match status" value="1"/>
</dbReference>
<proteinExistence type="inferred from homology"/>
<evidence type="ECO:0000256" key="3">
    <source>
        <dbReference type="ARBA" id="ARBA00022989"/>
    </source>
</evidence>
<feature type="transmembrane region" description="Helical" evidence="5">
    <location>
        <begin position="64"/>
        <end position="86"/>
    </location>
</feature>
<dbReference type="Pfam" id="PF00361">
    <property type="entry name" value="Proton_antipo_M"/>
    <property type="match status" value="1"/>
</dbReference>
<dbReference type="InterPro" id="IPR010096">
    <property type="entry name" value="NADH-Q_OxRdtase_suN/2"/>
</dbReference>
<evidence type="ECO:0000256" key="2">
    <source>
        <dbReference type="ARBA" id="ARBA00022692"/>
    </source>
</evidence>
<dbReference type="GO" id="GO:0042773">
    <property type="term" value="P:ATP synthesis coupled electron transport"/>
    <property type="evidence" value="ECO:0007669"/>
    <property type="project" value="InterPro"/>
</dbReference>
<feature type="transmembrane region" description="Helical" evidence="5">
    <location>
        <begin position="234"/>
        <end position="256"/>
    </location>
</feature>
<feature type="transmembrane region" description="Helical" evidence="5">
    <location>
        <begin position="268"/>
        <end position="289"/>
    </location>
</feature>
<gene>
    <name evidence="7" type="ORF">METZ01_LOCUS29947</name>
</gene>
<feature type="transmembrane region" description="Helical" evidence="5">
    <location>
        <begin position="93"/>
        <end position="112"/>
    </location>
</feature>
<dbReference type="EMBL" id="UINC01001303">
    <property type="protein sequence ID" value="SUZ77093.1"/>
    <property type="molecule type" value="Genomic_DNA"/>
</dbReference>
<dbReference type="InterPro" id="IPR001750">
    <property type="entry name" value="ND/Mrp_TM"/>
</dbReference>
<keyword evidence="3 5" id="KW-1133">Transmembrane helix</keyword>
<name>A0A381QHG0_9ZZZZ</name>
<feature type="transmembrane region" description="Helical" evidence="5">
    <location>
        <begin position="452"/>
        <end position="473"/>
    </location>
</feature>
<feature type="transmembrane region" description="Helical" evidence="5">
    <location>
        <begin position="374"/>
        <end position="390"/>
    </location>
</feature>
<feature type="transmembrane region" description="Helical" evidence="5">
    <location>
        <begin position="118"/>
        <end position="138"/>
    </location>
</feature>
<dbReference type="GO" id="GO:0008137">
    <property type="term" value="F:NADH dehydrogenase (ubiquinone) activity"/>
    <property type="evidence" value="ECO:0007669"/>
    <property type="project" value="InterPro"/>
</dbReference>
<feature type="transmembrane region" description="Helical" evidence="5">
    <location>
        <begin position="296"/>
        <end position="317"/>
    </location>
</feature>
<keyword evidence="2 5" id="KW-0812">Transmembrane</keyword>